<dbReference type="Pfam" id="PF01638">
    <property type="entry name" value="HxlR"/>
    <property type="match status" value="1"/>
</dbReference>
<evidence type="ECO:0000313" key="5">
    <source>
        <dbReference type="EMBL" id="BCJ37914.1"/>
    </source>
</evidence>
<dbReference type="PANTHER" id="PTHR33204">
    <property type="entry name" value="TRANSCRIPTIONAL REGULATOR, MARR FAMILY"/>
    <property type="match status" value="1"/>
</dbReference>
<accession>A0A7R7DU62</accession>
<evidence type="ECO:0000256" key="1">
    <source>
        <dbReference type="ARBA" id="ARBA00023015"/>
    </source>
</evidence>
<dbReference type="EMBL" id="AP023355">
    <property type="protein sequence ID" value="BCJ37914.1"/>
    <property type="molecule type" value="Genomic_DNA"/>
</dbReference>
<dbReference type="InterPro" id="IPR036388">
    <property type="entry name" value="WH-like_DNA-bd_sf"/>
</dbReference>
<dbReference type="AlphaFoldDB" id="A0A7R7DU62"/>
<evidence type="ECO:0000256" key="3">
    <source>
        <dbReference type="ARBA" id="ARBA00023163"/>
    </source>
</evidence>
<feature type="domain" description="HTH hxlR-type" evidence="4">
    <location>
        <begin position="8"/>
        <end position="87"/>
    </location>
</feature>
<dbReference type="InterPro" id="IPR002577">
    <property type="entry name" value="HTH_HxlR"/>
</dbReference>
<organism evidence="5 6">
    <name type="scientific">Actinocatenispora thailandica</name>
    <dbReference type="NCBI Taxonomy" id="227318"/>
    <lineage>
        <taxon>Bacteria</taxon>
        <taxon>Bacillati</taxon>
        <taxon>Actinomycetota</taxon>
        <taxon>Actinomycetes</taxon>
        <taxon>Micromonosporales</taxon>
        <taxon>Micromonosporaceae</taxon>
        <taxon>Actinocatenispora</taxon>
    </lineage>
</organism>
<dbReference type="GO" id="GO:0003677">
    <property type="term" value="F:DNA binding"/>
    <property type="evidence" value="ECO:0007669"/>
    <property type="project" value="UniProtKB-KW"/>
</dbReference>
<protein>
    <recommendedName>
        <fullName evidence="4">HTH hxlR-type domain-containing protein</fullName>
    </recommendedName>
</protein>
<evidence type="ECO:0000259" key="4">
    <source>
        <dbReference type="PROSITE" id="PS51118"/>
    </source>
</evidence>
<gene>
    <name evidence="5" type="ORF">Athai_54170</name>
</gene>
<dbReference type="Gene3D" id="1.10.10.10">
    <property type="entry name" value="Winged helix-like DNA-binding domain superfamily/Winged helix DNA-binding domain"/>
    <property type="match status" value="1"/>
</dbReference>
<keyword evidence="2" id="KW-0238">DNA-binding</keyword>
<keyword evidence="3" id="KW-0804">Transcription</keyword>
<dbReference type="KEGG" id="atl:Athai_54170"/>
<reference evidence="5 6" key="1">
    <citation type="submission" date="2020-08" db="EMBL/GenBank/DDBJ databases">
        <title>Whole genome shotgun sequence of Actinocatenispora thailandica NBRC 105041.</title>
        <authorList>
            <person name="Komaki H."/>
            <person name="Tamura T."/>
        </authorList>
    </citation>
    <scope>NUCLEOTIDE SEQUENCE [LARGE SCALE GENOMIC DNA]</scope>
    <source>
        <strain evidence="5 6">NBRC 105041</strain>
    </source>
</reference>
<dbReference type="RefSeq" id="WP_338028160.1">
    <property type="nucleotide sequence ID" value="NZ_AP023355.1"/>
</dbReference>
<name>A0A7R7DU62_9ACTN</name>
<keyword evidence="6" id="KW-1185">Reference proteome</keyword>
<evidence type="ECO:0000256" key="2">
    <source>
        <dbReference type="ARBA" id="ARBA00023125"/>
    </source>
</evidence>
<proteinExistence type="predicted"/>
<dbReference type="Proteomes" id="UP000611640">
    <property type="component" value="Chromosome"/>
</dbReference>
<sequence length="87" mass="9839">MSRYQHTCLIRGDGGQTIRAVLDRICDKWAMLIVATLDGNRLRFGDLHRQVPGISQRMLTRTLRNLERDGLVRRTAYAEVPPGSSTS</sequence>
<keyword evidence="1" id="KW-0805">Transcription regulation</keyword>
<dbReference type="InterPro" id="IPR036390">
    <property type="entry name" value="WH_DNA-bd_sf"/>
</dbReference>
<dbReference type="SUPFAM" id="SSF46785">
    <property type="entry name" value="Winged helix' DNA-binding domain"/>
    <property type="match status" value="1"/>
</dbReference>
<dbReference type="PANTHER" id="PTHR33204:SF39">
    <property type="entry name" value="TRANSCRIPTIONAL REGULATORY PROTEIN"/>
    <property type="match status" value="1"/>
</dbReference>
<evidence type="ECO:0000313" key="6">
    <source>
        <dbReference type="Proteomes" id="UP000611640"/>
    </source>
</evidence>
<dbReference type="PROSITE" id="PS51118">
    <property type="entry name" value="HTH_HXLR"/>
    <property type="match status" value="1"/>
</dbReference>